<evidence type="ECO:0000256" key="1">
    <source>
        <dbReference type="SAM" id="MobiDB-lite"/>
    </source>
</evidence>
<evidence type="ECO:0000313" key="3">
    <source>
        <dbReference type="Proteomes" id="UP000284842"/>
    </source>
</evidence>
<reference evidence="2 3" key="1">
    <citation type="journal article" date="2018" name="Evol. Lett.">
        <title>Horizontal gene cluster transfer increased hallucinogenic mushroom diversity.</title>
        <authorList>
            <person name="Reynolds H.T."/>
            <person name="Vijayakumar V."/>
            <person name="Gluck-Thaler E."/>
            <person name="Korotkin H.B."/>
            <person name="Matheny P.B."/>
            <person name="Slot J.C."/>
        </authorList>
    </citation>
    <scope>NUCLEOTIDE SEQUENCE [LARGE SCALE GENOMIC DNA]</scope>
    <source>
        <strain evidence="2 3">2629</strain>
    </source>
</reference>
<dbReference type="STRING" id="181874.A0A409X2Z0"/>
<proteinExistence type="predicted"/>
<dbReference type="Proteomes" id="UP000284842">
    <property type="component" value="Unassembled WGS sequence"/>
</dbReference>
<dbReference type="OrthoDB" id="3252634at2759"/>
<protein>
    <submittedName>
        <fullName evidence="2">Uncharacterized protein</fullName>
    </submittedName>
</protein>
<sequence>PWPINDVYNAVQFILQGSGNVIRVENTLPVSSTAPTSSPSLPFKAEDISQLLNEISSLKLAVESLKANQGSRSSTLEAEIFALKSQNAHRPQTQGIICTSAQASKTASISKTSPSAAQVQPETTPERPFRASRATSVAHNDPIQPSDPAPTLDKQSDPAYPHSPSICDPKLTSCVADKFVDIPITMTAQEHLAVAPDLRSHVCESIITQQIATKESAIISVAQDKDYSLEEHEEVVSSTILLNQEFSDPPQPPSASHSHPVSVFSVNVAPDAIETCLPSLPRGQTRTPDPDRLAVASASPEDDILLGRPFEVIPDAFVQDSRNSSQVMTLSDPDTGQAVTTVPTKPR</sequence>
<dbReference type="EMBL" id="NHTK01004753">
    <property type="protein sequence ID" value="PPQ85114.1"/>
    <property type="molecule type" value="Genomic_DNA"/>
</dbReference>
<gene>
    <name evidence="2" type="ORF">CVT24_012096</name>
</gene>
<comment type="caution">
    <text evidence="2">The sequence shown here is derived from an EMBL/GenBank/DDBJ whole genome shotgun (WGS) entry which is preliminary data.</text>
</comment>
<evidence type="ECO:0000313" key="2">
    <source>
        <dbReference type="EMBL" id="PPQ85114.1"/>
    </source>
</evidence>
<feature type="compositionally biased region" description="Polar residues" evidence="1">
    <location>
        <begin position="108"/>
        <end position="123"/>
    </location>
</feature>
<dbReference type="AlphaFoldDB" id="A0A409X2Z0"/>
<accession>A0A409X2Z0</accession>
<feature type="region of interest" description="Disordered" evidence="1">
    <location>
        <begin position="108"/>
        <end position="167"/>
    </location>
</feature>
<feature type="region of interest" description="Disordered" evidence="1">
    <location>
        <begin position="321"/>
        <end position="347"/>
    </location>
</feature>
<feature type="region of interest" description="Disordered" evidence="1">
    <location>
        <begin position="278"/>
        <end position="300"/>
    </location>
</feature>
<organism evidence="2 3">
    <name type="scientific">Panaeolus cyanescens</name>
    <dbReference type="NCBI Taxonomy" id="181874"/>
    <lineage>
        <taxon>Eukaryota</taxon>
        <taxon>Fungi</taxon>
        <taxon>Dikarya</taxon>
        <taxon>Basidiomycota</taxon>
        <taxon>Agaricomycotina</taxon>
        <taxon>Agaricomycetes</taxon>
        <taxon>Agaricomycetidae</taxon>
        <taxon>Agaricales</taxon>
        <taxon>Agaricineae</taxon>
        <taxon>Galeropsidaceae</taxon>
        <taxon>Panaeolus</taxon>
    </lineage>
</organism>
<name>A0A409X2Z0_9AGAR</name>
<dbReference type="InParanoid" id="A0A409X2Z0"/>
<keyword evidence="3" id="KW-1185">Reference proteome</keyword>
<feature type="non-terminal residue" evidence="2">
    <location>
        <position position="1"/>
    </location>
</feature>